<name>A0A4Q4N2G0_ALTAL</name>
<dbReference type="Proteomes" id="UP000291422">
    <property type="component" value="Unassembled WGS sequence"/>
</dbReference>
<gene>
    <name evidence="1" type="ORF">AA0117_g11772</name>
</gene>
<dbReference type="EMBL" id="PDXD01000057">
    <property type="protein sequence ID" value="RYN66744.1"/>
    <property type="molecule type" value="Genomic_DNA"/>
</dbReference>
<comment type="caution">
    <text evidence="1">The sequence shown here is derived from an EMBL/GenBank/DDBJ whole genome shotgun (WGS) entry which is preliminary data.</text>
</comment>
<reference evidence="2" key="1">
    <citation type="journal article" date="2019" name="bioRxiv">
        <title>Genomics, evolutionary history and diagnostics of the Alternaria alternata species group including apple and Asian pear pathotypes.</title>
        <authorList>
            <person name="Armitage A.D."/>
            <person name="Cockerton H.M."/>
            <person name="Sreenivasaprasad S."/>
            <person name="Woodhall J.W."/>
            <person name="Lane C.R."/>
            <person name="Harrison R.J."/>
            <person name="Clarkson J.P."/>
        </authorList>
    </citation>
    <scope>NUCLEOTIDE SEQUENCE [LARGE SCALE GENOMIC DNA]</scope>
    <source>
        <strain evidence="2">FERA 1177</strain>
    </source>
</reference>
<protein>
    <submittedName>
        <fullName evidence="1">Uncharacterized protein</fullName>
    </submittedName>
</protein>
<proteinExistence type="predicted"/>
<accession>A0A4Q4N2G0</accession>
<evidence type="ECO:0000313" key="1">
    <source>
        <dbReference type="EMBL" id="RYN66744.1"/>
    </source>
</evidence>
<dbReference type="AlphaFoldDB" id="A0A4Q4N2G0"/>
<evidence type="ECO:0000313" key="2">
    <source>
        <dbReference type="Proteomes" id="UP000291422"/>
    </source>
</evidence>
<sequence>MTLDTEPDCPLFDYRTTATNTAAHSRSRFQTDKQ</sequence>
<organism evidence="1 2">
    <name type="scientific">Alternaria alternata</name>
    <name type="common">Alternaria rot fungus</name>
    <name type="synonym">Torula alternata</name>
    <dbReference type="NCBI Taxonomy" id="5599"/>
    <lineage>
        <taxon>Eukaryota</taxon>
        <taxon>Fungi</taxon>
        <taxon>Dikarya</taxon>
        <taxon>Ascomycota</taxon>
        <taxon>Pezizomycotina</taxon>
        <taxon>Dothideomycetes</taxon>
        <taxon>Pleosporomycetidae</taxon>
        <taxon>Pleosporales</taxon>
        <taxon>Pleosporineae</taxon>
        <taxon>Pleosporaceae</taxon>
        <taxon>Alternaria</taxon>
        <taxon>Alternaria sect. Alternaria</taxon>
        <taxon>Alternaria alternata complex</taxon>
    </lineage>
</organism>